<dbReference type="Pfam" id="PF06439">
    <property type="entry name" value="3keto-disac_hyd"/>
    <property type="match status" value="1"/>
</dbReference>
<dbReference type="Pfam" id="PF05345">
    <property type="entry name" value="He_PIG"/>
    <property type="match status" value="1"/>
</dbReference>
<keyword evidence="5" id="KW-1185">Reference proteome</keyword>
<dbReference type="PANTHER" id="PTHR46182:SF2">
    <property type="entry name" value="FI19480P1"/>
    <property type="match status" value="1"/>
</dbReference>
<feature type="compositionally biased region" description="Polar residues" evidence="2">
    <location>
        <begin position="1"/>
        <end position="15"/>
    </location>
</feature>
<dbReference type="Gene3D" id="2.60.40.10">
    <property type="entry name" value="Immunoglobulins"/>
    <property type="match status" value="18"/>
</dbReference>
<dbReference type="GO" id="GO:0016787">
    <property type="term" value="F:hydrolase activity"/>
    <property type="evidence" value="ECO:0007669"/>
    <property type="project" value="InterPro"/>
</dbReference>
<organism evidence="4 5">
    <name type="scientific">Halochromatium glycolicum</name>
    <dbReference type="NCBI Taxonomy" id="85075"/>
    <lineage>
        <taxon>Bacteria</taxon>
        <taxon>Pseudomonadati</taxon>
        <taxon>Pseudomonadota</taxon>
        <taxon>Gammaproteobacteria</taxon>
        <taxon>Chromatiales</taxon>
        <taxon>Chromatiaceae</taxon>
        <taxon>Halochromatium</taxon>
    </lineage>
</organism>
<dbReference type="InterPro" id="IPR013783">
    <property type="entry name" value="Ig-like_fold"/>
</dbReference>
<feature type="domain" description="PKD" evidence="3">
    <location>
        <begin position="3448"/>
        <end position="3499"/>
    </location>
</feature>
<evidence type="ECO:0000259" key="3">
    <source>
        <dbReference type="PROSITE" id="PS50093"/>
    </source>
</evidence>
<proteinExistence type="predicted"/>
<dbReference type="InterPro" id="IPR022409">
    <property type="entry name" value="PKD/Chitinase_dom"/>
</dbReference>
<sequence length="3986" mass="423571">MNRQTHSSHPVSRTGVSMHPLVSSRRRGTVRPDLPGGSRRRDFDWSTMGRALVLIALLLAGGWSGSARAASFAVGGADGSFESDLTGTVTEGAVGLVPGIGIIGPSQGAGALLMTTEPDEGSQPADADAAELRVEGFGIPAGTGSLRLDYSFLTNEPTPSRTNDRFTVELVLITAGGEERLLAQDTFDSFYPAPWTGYAEQTGWRKLVADVSAHAGSGDSFTLALRVADTGDGRADSAVIVDNLIFADPGEPIAEVAESYLEVALGEELVLDGSGSSDADDAIAEYRWDLGNGWYGIGPVLAYTYDEEGVYRARLQVTDGDGNSSTQDVIIVVGELNSAPSIVSAPVSAAAQNVEYRYQVRVEDPELVYGDTMTFALTESPAGMIVDPATGLITWTPGDGDPRSSDVTVRVEDSEGLSDSQSFRVTIGPEVYLIAAQDDGWLYFSRSIGDGTWTAPELIDDVGNNSRGVAIADFDGDGDFDFITGNDTTNPTLYLKFYERDGLDFKAPVLIGSIGSTPFPAGNTIEDMAAGDFDNDGWMDLAVHGDDGDSWVLMNQGGLVFGEAVFFASDFETGDDTWGGQQCSTAQARDDTVLAPDGGTFSMRVYATADGSCMSTDINPSGWTLRLGSTVSFKYRIPAGVPMGLLFNVSGKGWIYLGGSPAADGGQYDYPNVPKVELIDDGQWHEVEIDLFRAIKAQWPDATTITEFEWWTGPAGEATAGQAFWFDDFEITRRDLQSGFEIARLPHTGGRGRGFDAGDVDGDGDLDLARGRCCDGLIYLYTNDGSGNFTASAGAVADAGRDPYGVMLADFDGDNAADLIGNFGSNGDSSFFKGNRSGTFQSGVAIPSLDTGTYSSFAHFDIDDDGDRDVVAATYTRDRVLYYAGNGDGTFAQAFEVGATASRTLAIALPAGREIGQPFADVVADTQAIDVSDTVQFDASGSFDDGAIGAYEWDFGDGTTGTGATPSHTYTQEGDYKAVVTVVDNEARIDRRSVRIQVTGAPPTAVAGSYVLDETMALNEQWHGFLNGGASSDDSGIVLYEWDLDASDGVDLQPLGPTPRVVYEAPGVYTVTLRVTDVVGQTATATGTVTVEAGAPPSASVTGPALLEETDASLGVWTGWYDASASSDDVGLAAISLDWGDGAGFDLAPLADDFDDGDRDGWSHFGGSWGVTHGMLTQTSLNESWVWLQDLTRRYGDFVLELDFRGSEGPSDAYVGVAFRNANSSASRDTYLLYSRDSWDFWRFYDWNTDSILAEGGSGWDPETWYRIKIEVVGERMRLWVTEAGATETLDPVLEVSDGAHAEGGIGLLTWGQAAWFDNVKVTPLDATWSESASALTDLAHSFETAGDYSVVVTAEDHAGQQHQTILDVSAVAGDAPVADAGGPYVLDEWDAWDGRWDFIGDFGGSSDDTRVERYRIDLGDGNGYTTGVADGAATGAFMTGTDLYGYDVPDATIQRIVATEDGTQVDIVDLSTLEIIASNMLDRLQSWNNVNVGDGTYFKVKASKPVVAYLTDFGAHSAFMPAMDGSAVGNEFVLHRDGNSGFYVFAFEDAVVRFFSSADVEIDRRELRAGEYWSTSSPISDTLYRVVASGRVALQTVGGNGYTTVPSENGTPVGRRFYCATVDWTTAALTAFAYDDANIEVFDLDSGELLYTAAMLAGQLWFQPGIGTRRLRIESDAAIEVWAGSTEGGSGIVDLGDDISMTVGRDGTEFLLHELRDGIVIFAPNADTAIDIDDGLQTATLERDGFLHLTPADLPPLDVHRIRTTKPVVIQTLGRANSYNDLGTYLGGVSARHWYTGVGTYDLSLVAIDNAEQESVAAFTTVQVTQGEPPVPDIAAPAEADEGTAVGGRWPVHFDATGSTDDSEIIRFQWDFGDGATATGAVVDHEYTAVGEYDVTLTTTDRAGQQTSTTRTIDVTRGAPPVADSGGPYSFGEETASHGVWTAAIDASASTDDAGIYDYLWTLEPSIVDDFTATELDGERWQRLNAAIDSGVVRVTPTGGWATTYLVTRQSYRRGPGTSFTGLIGTPTGTQNLMWGLKNLGSNASYRQFPYAIYFNNGSILIYEYGANRGTVGSYTRGQAHEVRIDLKQPSGALYYYRELGAADWTLLYDSSSFSDTYLRLGAVGNRGVFELSQFTVQQTDERPITSLSFDEPGVYELTLRVRDNALQEDIAMTSITIADGAPPTAEAGGPYEAEVGAMLTFDGSGSSDDVAIQSYDWSFGDSTGGAADLPYTGTGARARHFYRAEGTYTAELTTTDNTGKTGTDTAEVTVITGEVPSADAGGPYVGGVDGPPVYFDAMASTDDFGIVEYRWDFDTAIDSDGDGDTANDIDAVGPRPFHIYPYATGLTGLLDNFDDGALDGGLWDAARAEETGGVLSLTGNRNWGNTYAFARALRRDGQSVRGRIRVESGQTEYVVWGLKNTSDSFHYNQMPYGIYLYNGRFRVYENGTYRGAFDTYLENTWYELRVDLKPTGATYFYRADGAADWVQLYDSDYSSEAGLRAGVVVYSVSADIDDIEVVGGSNAIQARLTVEDGAGQTATATVPVTVAPNLAPDVVTVPWVAGDPLAPHETYNGKAIHLKGIVRDADPVEFEWSFGDGTGSGRIAVTDPYDLSVSHTYPDSPDNTPFTATLTVWDADGQSGQDVYRVLVKRRNLTVETNVAIDEGLWYLHRRQTRTTTEGYSSGYWQTVAYAGYSASSTAAALQAFQINGHFEHGDNATNPYAETVSRGLKYLFTLLSPNAIATQTAGEPDTNGNDIGITVNGGRPIYEGGPVMDAIAASRTPLARTVTGVDQVRRRSYFDILTDMADQFAWGQYDDERYGGWRYSWNSFPDNSAAQWGAIGLQPAEAIFGIPVPDWVKEWNDNWLSYSNNGVGFGYTGAGDGRATTPSGLVQLAFDEDVKLDPRWQAAEARVAELWSRGDTDSVIYEWSCSVRNAGTETCRDYYAMYAFVKAMRLALPEQVVTFKTTGLDWFEDADDGVARVLIDDQRADGRFQGQYRSAWDMRSAWAVIMLSRTLFVERPVADAGEDSVWAVNVPFLFDGSNSYHPDPFRSIVRYEWDFDGDGTYDHVSDQPTVEHTFDDPEAELPKTYTARLRVTDNNVPPLTATDTVEVTLSIPPRPPIADAGGTYVCTQGIPCPLDGSGSYDLDEPFDQITQYGWELDFAEFPRDFDEAGGAQAIAIFDTLGTFDVGLQVWDNGFLNDLDEDGEVDPDERKTGQDFTRVLVVANEAPTAAVAGPLTIDEGEAVELDASASTDPNGDVLSYRWDMDDDGAYDDATGATASFTGRDDGIYPVRVSVGDSLLDDTDETSVTVRNVAPVVDAGPDRVIDEGGGINVAGSYTDPGADSWIATVDYGDGSGERPLALDQATKTFALSHDYSANGRYTVTVTVTDDDGDSGSDTLGVTVTDLGPTAALSGDKAQDEGDTGSYDARASTPGPVDTITGYAWDWDYDGSFTPSGDTGATANHTWIEDGVYTVAVRVTDSDGSSDIAMLPVTVGNLAPSVDAGPDQSGAPGTTISLAPATFTDPGIQDTHTATIDWGDGSTAAPGSVTGADGSGTVSASHAFAAPGTYTVTVTVTDDEGDSGQESLSVRVKAGNLAPSADPGGPYSAPEGGSVQLDGSGSADPDNGPSALGYAWDLDGDGAFDDASGVSASLSAEDDAILDVALRVTDGELSNNAATTVTVTNVAPVVTAPDDANGLEGSALTFGAASFSDAGVLDTHVGLVNWGDGTPTEPGAVTGADGSGSFDLGSHTYVEDGSYTVTVTVTDDDAGEGSATLTATVANADPVVDAGADQATTGSTSISLAPATFTDAGTADTHTAEIDWGDGTVADGSISQGAGSGSVAGTHSYSQAGTYSVQVTVTDDDGGSGSDSFQVTVDPSVLVNQTVFDLTARVKSGKVGLSWSPVTGADGYKVYRSTAVGGPYDLLAADHGCSGVPCFYLDDGISNGVTYYYVVTSMASGVESLHSNEVSATPMERRRRRR</sequence>
<evidence type="ECO:0000313" key="4">
    <source>
        <dbReference type="EMBL" id="MBK1702981.1"/>
    </source>
</evidence>
<dbReference type="CDD" id="cd00146">
    <property type="entry name" value="PKD"/>
    <property type="match status" value="9"/>
</dbReference>
<feature type="domain" description="PKD" evidence="3">
    <location>
        <begin position="3232"/>
        <end position="3315"/>
    </location>
</feature>
<evidence type="ECO:0000313" key="5">
    <source>
        <dbReference type="Proteomes" id="UP001296776"/>
    </source>
</evidence>
<reference evidence="4" key="1">
    <citation type="submission" date="2017-08" db="EMBL/GenBank/DDBJ databases">
        <authorList>
            <person name="Imhoff J.F."/>
            <person name="Rahn T."/>
            <person name="Kuenzel S."/>
            <person name="Neulinger S.C."/>
        </authorList>
    </citation>
    <scope>NUCLEOTIDE SEQUENCE</scope>
    <source>
        <strain evidence="4">DSM 11080</strain>
    </source>
</reference>
<dbReference type="Pfam" id="PF13517">
    <property type="entry name" value="FG-GAP_3"/>
    <property type="match status" value="1"/>
</dbReference>
<dbReference type="InterPro" id="IPR036116">
    <property type="entry name" value="FN3_sf"/>
</dbReference>
<dbReference type="Proteomes" id="UP001296776">
    <property type="component" value="Unassembled WGS sequence"/>
</dbReference>
<dbReference type="Gene3D" id="2.60.120.560">
    <property type="entry name" value="Exo-inulinase, domain 1"/>
    <property type="match status" value="1"/>
</dbReference>
<comment type="caution">
    <text evidence="4">The sequence shown here is derived from an EMBL/GenBank/DDBJ whole genome shotgun (WGS) entry which is preliminary data.</text>
</comment>
<feature type="domain" description="PKD" evidence="3">
    <location>
        <begin position="3355"/>
        <end position="3409"/>
    </location>
</feature>
<dbReference type="InterPro" id="IPR000601">
    <property type="entry name" value="PKD_dom"/>
</dbReference>
<keyword evidence="1" id="KW-0732">Signal</keyword>
<reference evidence="4" key="2">
    <citation type="journal article" date="2020" name="Microorganisms">
        <title>Osmotic Adaptation and Compatible Solute Biosynthesis of Phototrophic Bacteria as Revealed from Genome Analyses.</title>
        <authorList>
            <person name="Imhoff J.F."/>
            <person name="Rahn T."/>
            <person name="Kunzel S."/>
            <person name="Keller A."/>
            <person name="Neulinger S.C."/>
        </authorList>
    </citation>
    <scope>NUCLEOTIDE SEQUENCE</scope>
    <source>
        <strain evidence="4">DSM 11080</strain>
    </source>
</reference>
<feature type="region of interest" description="Disordered" evidence="2">
    <location>
        <begin position="1"/>
        <end position="42"/>
    </location>
</feature>
<feature type="region of interest" description="Disordered" evidence="2">
    <location>
        <begin position="3600"/>
        <end position="3636"/>
    </location>
</feature>
<feature type="domain" description="PKD" evidence="3">
    <location>
        <begin position="3541"/>
        <end position="3601"/>
    </location>
</feature>
<feature type="domain" description="PKD" evidence="3">
    <location>
        <begin position="3812"/>
        <end position="3881"/>
    </location>
</feature>
<evidence type="ECO:0000256" key="1">
    <source>
        <dbReference type="ARBA" id="ARBA00022729"/>
    </source>
</evidence>
<dbReference type="SUPFAM" id="SSF49299">
    <property type="entry name" value="PKD domain"/>
    <property type="match status" value="12"/>
</dbReference>
<dbReference type="EMBL" id="NRSJ01000001">
    <property type="protein sequence ID" value="MBK1702981.1"/>
    <property type="molecule type" value="Genomic_DNA"/>
</dbReference>
<dbReference type="PROSITE" id="PS50093">
    <property type="entry name" value="PKD"/>
    <property type="match status" value="12"/>
</dbReference>
<dbReference type="SUPFAM" id="SSF69318">
    <property type="entry name" value="Integrin alpha N-terminal domain"/>
    <property type="match status" value="2"/>
</dbReference>
<feature type="domain" description="PKD" evidence="3">
    <location>
        <begin position="252"/>
        <end position="333"/>
    </location>
</feature>
<dbReference type="InterPro" id="IPR028994">
    <property type="entry name" value="Integrin_alpha_N"/>
</dbReference>
<dbReference type="InterPro" id="IPR029865">
    <property type="entry name" value="KIAA0319-like"/>
</dbReference>
<name>A0AAJ0X7E6_9GAMM</name>
<feature type="domain" description="PKD" evidence="3">
    <location>
        <begin position="2588"/>
        <end position="2619"/>
    </location>
</feature>
<accession>A0AAJ0X7E6</accession>
<dbReference type="InterPro" id="IPR035986">
    <property type="entry name" value="PKD_dom_sf"/>
</dbReference>
<dbReference type="SUPFAM" id="SSF49265">
    <property type="entry name" value="Fibronectin type III"/>
    <property type="match status" value="1"/>
</dbReference>
<feature type="domain" description="PKD" evidence="3">
    <location>
        <begin position="2184"/>
        <end position="2272"/>
    </location>
</feature>
<dbReference type="PANTHER" id="PTHR46182">
    <property type="entry name" value="FI19480P1"/>
    <property type="match status" value="1"/>
</dbReference>
<evidence type="ECO:0000256" key="2">
    <source>
        <dbReference type="SAM" id="MobiDB-lite"/>
    </source>
</evidence>
<dbReference type="SMART" id="SM00089">
    <property type="entry name" value="PKD"/>
    <property type="match status" value="14"/>
</dbReference>
<feature type="domain" description="PKD" evidence="3">
    <location>
        <begin position="918"/>
        <end position="1003"/>
    </location>
</feature>
<dbReference type="GO" id="GO:0016020">
    <property type="term" value="C:membrane"/>
    <property type="evidence" value="ECO:0007669"/>
    <property type="project" value="TreeGrafter"/>
</dbReference>
<feature type="domain" description="PKD" evidence="3">
    <location>
        <begin position="1853"/>
        <end position="1917"/>
    </location>
</feature>
<dbReference type="InterPro" id="IPR013517">
    <property type="entry name" value="FG-GAP"/>
</dbReference>
<feature type="domain" description="PKD" evidence="3">
    <location>
        <begin position="1029"/>
        <end position="1093"/>
    </location>
</feature>
<protein>
    <recommendedName>
        <fullName evidence="3">PKD domain-containing protein</fullName>
    </recommendedName>
</protein>
<feature type="domain" description="PKD" evidence="3">
    <location>
        <begin position="3729"/>
        <end position="3785"/>
    </location>
</feature>
<gene>
    <name evidence="4" type="ORF">CKO40_00045</name>
</gene>
<feature type="region of interest" description="Disordered" evidence="2">
    <location>
        <begin position="3410"/>
        <end position="3437"/>
    </location>
</feature>
<dbReference type="InterPro" id="IPR010496">
    <property type="entry name" value="AL/BT2_dom"/>
</dbReference>
<feature type="region of interest" description="Disordered" evidence="2">
    <location>
        <begin position="3536"/>
        <end position="3560"/>
    </location>
</feature>
<dbReference type="Pfam" id="PF18911">
    <property type="entry name" value="PKD_4"/>
    <property type="match status" value="12"/>
</dbReference>
<dbReference type="GO" id="GO:0031410">
    <property type="term" value="C:cytoplasmic vesicle"/>
    <property type="evidence" value="ECO:0007669"/>
    <property type="project" value="TreeGrafter"/>
</dbReference>